<dbReference type="InterPro" id="IPR036864">
    <property type="entry name" value="Zn2-C6_fun-type_DNA-bd_sf"/>
</dbReference>
<evidence type="ECO:0000256" key="4">
    <source>
        <dbReference type="ARBA" id="ARBA00023242"/>
    </source>
</evidence>
<dbReference type="EMBL" id="KZ821239">
    <property type="protein sequence ID" value="PYH44177.1"/>
    <property type="molecule type" value="Genomic_DNA"/>
</dbReference>
<evidence type="ECO:0000313" key="7">
    <source>
        <dbReference type="EMBL" id="PYH44177.1"/>
    </source>
</evidence>
<feature type="region of interest" description="Disordered" evidence="5">
    <location>
        <begin position="140"/>
        <end position="177"/>
    </location>
</feature>
<feature type="domain" description="Zn(2)-C6 fungal-type" evidence="6">
    <location>
        <begin position="45"/>
        <end position="77"/>
    </location>
</feature>
<reference evidence="7 8" key="1">
    <citation type="submission" date="2016-12" db="EMBL/GenBank/DDBJ databases">
        <title>The genomes of Aspergillus section Nigri reveals drivers in fungal speciation.</title>
        <authorList>
            <consortium name="DOE Joint Genome Institute"/>
            <person name="Vesth T.C."/>
            <person name="Nybo J."/>
            <person name="Theobald S."/>
            <person name="Brandl J."/>
            <person name="Frisvad J.C."/>
            <person name="Nielsen K.F."/>
            <person name="Lyhne E.K."/>
            <person name="Kogle M.E."/>
            <person name="Kuo A."/>
            <person name="Riley R."/>
            <person name="Clum A."/>
            <person name="Nolan M."/>
            <person name="Lipzen A."/>
            <person name="Salamov A."/>
            <person name="Henrissat B."/>
            <person name="Wiebenga A."/>
            <person name="De Vries R.P."/>
            <person name="Grigoriev I.V."/>
            <person name="Mortensen U.H."/>
            <person name="Andersen M.R."/>
            <person name="Baker S.E."/>
        </authorList>
    </citation>
    <scope>NUCLEOTIDE SEQUENCE [LARGE SCALE GENOMIC DNA]</scope>
    <source>
        <strain evidence="7 8">JOP 1030-1</strain>
    </source>
</reference>
<dbReference type="GO" id="GO:0009893">
    <property type="term" value="P:positive regulation of metabolic process"/>
    <property type="evidence" value="ECO:0007669"/>
    <property type="project" value="UniProtKB-ARBA"/>
</dbReference>
<dbReference type="GO" id="GO:0003677">
    <property type="term" value="F:DNA binding"/>
    <property type="evidence" value="ECO:0007669"/>
    <property type="project" value="UniProtKB-KW"/>
</dbReference>
<evidence type="ECO:0000259" key="6">
    <source>
        <dbReference type="PROSITE" id="PS50048"/>
    </source>
</evidence>
<dbReference type="PANTHER" id="PTHR47256">
    <property type="entry name" value="ZN(II)2CYS6 TRANSCRIPTION FACTOR (EUROFUNG)-RELATED"/>
    <property type="match status" value="1"/>
</dbReference>
<evidence type="ECO:0000313" key="8">
    <source>
        <dbReference type="Proteomes" id="UP000248349"/>
    </source>
</evidence>
<dbReference type="RefSeq" id="XP_025430159.1">
    <property type="nucleotide sequence ID" value="XM_025577466.1"/>
</dbReference>
<keyword evidence="3" id="KW-0804">Transcription</keyword>
<dbReference type="PANTHER" id="PTHR47256:SF3">
    <property type="entry name" value="ZN(II)2CYS6 TRANSCRIPTION FACTOR (EUROFUNG)"/>
    <property type="match status" value="1"/>
</dbReference>
<keyword evidence="4" id="KW-0539">Nucleus</keyword>
<feature type="compositionally biased region" description="Polar residues" evidence="5">
    <location>
        <begin position="154"/>
        <end position="164"/>
    </location>
</feature>
<accession>A0A318ZCC6</accession>
<dbReference type="SMART" id="SM00066">
    <property type="entry name" value="GAL4"/>
    <property type="match status" value="1"/>
</dbReference>
<evidence type="ECO:0000256" key="3">
    <source>
        <dbReference type="ARBA" id="ARBA00023163"/>
    </source>
</evidence>
<dbReference type="Gene3D" id="4.10.240.10">
    <property type="entry name" value="Zn(2)-C6 fungal-type DNA-binding domain"/>
    <property type="match status" value="1"/>
</dbReference>
<sequence>MIQQGVTSYRPIAPKSAKEDGDRDSTPPGSSSGKNSGKTRRASHACTECQLLRSRCTLDKAEPPCVRCRIHGRVCRFENKDKRHKEAERRTEQLLGFYQTIVEGVMDLLRMESDELTQEVLTRVRQPDGYASLYALVQQHLPPRSPRETDEFDSQGSSDESISNLPDIVTGDVQNTY</sequence>
<dbReference type="AlphaFoldDB" id="A0A318ZCC6"/>
<dbReference type="InterPro" id="IPR001138">
    <property type="entry name" value="Zn2Cys6_DnaBD"/>
</dbReference>
<name>A0A318ZCC6_9EURO</name>
<dbReference type="GeneID" id="37078695"/>
<dbReference type="OrthoDB" id="4356994at2759"/>
<feature type="compositionally biased region" description="Low complexity" evidence="5">
    <location>
        <begin position="26"/>
        <end position="36"/>
    </location>
</feature>
<evidence type="ECO:0000256" key="2">
    <source>
        <dbReference type="ARBA" id="ARBA00023125"/>
    </source>
</evidence>
<dbReference type="GO" id="GO:0000981">
    <property type="term" value="F:DNA-binding transcription factor activity, RNA polymerase II-specific"/>
    <property type="evidence" value="ECO:0007669"/>
    <property type="project" value="InterPro"/>
</dbReference>
<dbReference type="CDD" id="cd00067">
    <property type="entry name" value="GAL4"/>
    <property type="match status" value="1"/>
</dbReference>
<dbReference type="Proteomes" id="UP000248349">
    <property type="component" value="Unassembled WGS sequence"/>
</dbReference>
<gene>
    <name evidence="7" type="ORF">BP01DRAFT_383974</name>
</gene>
<dbReference type="STRING" id="1450539.A0A318ZCC6"/>
<dbReference type="SUPFAM" id="SSF57701">
    <property type="entry name" value="Zn2/Cys6 DNA-binding domain"/>
    <property type="match status" value="1"/>
</dbReference>
<keyword evidence="1" id="KW-0805">Transcription regulation</keyword>
<keyword evidence="2" id="KW-0238">DNA-binding</keyword>
<feature type="region of interest" description="Disordered" evidence="5">
    <location>
        <begin position="1"/>
        <end position="40"/>
    </location>
</feature>
<dbReference type="InterPro" id="IPR053187">
    <property type="entry name" value="Notoamide_regulator"/>
</dbReference>
<evidence type="ECO:0000256" key="1">
    <source>
        <dbReference type="ARBA" id="ARBA00023015"/>
    </source>
</evidence>
<proteinExistence type="predicted"/>
<evidence type="ECO:0000256" key="5">
    <source>
        <dbReference type="SAM" id="MobiDB-lite"/>
    </source>
</evidence>
<keyword evidence="8" id="KW-1185">Reference proteome</keyword>
<feature type="compositionally biased region" description="Basic and acidic residues" evidence="5">
    <location>
        <begin position="16"/>
        <end position="25"/>
    </location>
</feature>
<dbReference type="PROSITE" id="PS50048">
    <property type="entry name" value="ZN2_CY6_FUNGAL_2"/>
    <property type="match status" value="1"/>
</dbReference>
<organism evidence="7 8">
    <name type="scientific">Aspergillus saccharolyticus JOP 1030-1</name>
    <dbReference type="NCBI Taxonomy" id="1450539"/>
    <lineage>
        <taxon>Eukaryota</taxon>
        <taxon>Fungi</taxon>
        <taxon>Dikarya</taxon>
        <taxon>Ascomycota</taxon>
        <taxon>Pezizomycotina</taxon>
        <taxon>Eurotiomycetes</taxon>
        <taxon>Eurotiomycetidae</taxon>
        <taxon>Eurotiales</taxon>
        <taxon>Aspergillaceae</taxon>
        <taxon>Aspergillus</taxon>
        <taxon>Aspergillus subgen. Circumdati</taxon>
    </lineage>
</organism>
<dbReference type="GO" id="GO:0008270">
    <property type="term" value="F:zinc ion binding"/>
    <property type="evidence" value="ECO:0007669"/>
    <property type="project" value="InterPro"/>
</dbReference>
<protein>
    <recommendedName>
        <fullName evidence="6">Zn(2)-C6 fungal-type domain-containing protein</fullName>
    </recommendedName>
</protein>